<reference evidence="2" key="1">
    <citation type="journal article" date="2022" name="Mol. Ecol. Resour.">
        <title>The genomes of chicory, endive, great burdock and yacon provide insights into Asteraceae palaeo-polyploidization history and plant inulin production.</title>
        <authorList>
            <person name="Fan W."/>
            <person name="Wang S."/>
            <person name="Wang H."/>
            <person name="Wang A."/>
            <person name="Jiang F."/>
            <person name="Liu H."/>
            <person name="Zhao H."/>
            <person name="Xu D."/>
            <person name="Zhang Y."/>
        </authorList>
    </citation>
    <scope>NUCLEOTIDE SEQUENCE [LARGE SCALE GENOMIC DNA]</scope>
    <source>
        <strain evidence="2">cv. Yunnan</strain>
    </source>
</reference>
<organism evidence="1 2">
    <name type="scientific">Smallanthus sonchifolius</name>
    <dbReference type="NCBI Taxonomy" id="185202"/>
    <lineage>
        <taxon>Eukaryota</taxon>
        <taxon>Viridiplantae</taxon>
        <taxon>Streptophyta</taxon>
        <taxon>Embryophyta</taxon>
        <taxon>Tracheophyta</taxon>
        <taxon>Spermatophyta</taxon>
        <taxon>Magnoliopsida</taxon>
        <taxon>eudicotyledons</taxon>
        <taxon>Gunneridae</taxon>
        <taxon>Pentapetalae</taxon>
        <taxon>asterids</taxon>
        <taxon>campanulids</taxon>
        <taxon>Asterales</taxon>
        <taxon>Asteraceae</taxon>
        <taxon>Asteroideae</taxon>
        <taxon>Heliantheae alliance</taxon>
        <taxon>Millerieae</taxon>
        <taxon>Smallanthus</taxon>
    </lineage>
</organism>
<dbReference type="EMBL" id="CM042038">
    <property type="protein sequence ID" value="KAI3732023.1"/>
    <property type="molecule type" value="Genomic_DNA"/>
</dbReference>
<proteinExistence type="predicted"/>
<name>A0ACB9CCL0_9ASTR</name>
<accession>A0ACB9CCL0</accession>
<keyword evidence="2" id="KW-1185">Reference proteome</keyword>
<gene>
    <name evidence="1" type="ORF">L1987_63219</name>
</gene>
<dbReference type="Proteomes" id="UP001056120">
    <property type="component" value="Linkage Group LG21"/>
</dbReference>
<evidence type="ECO:0000313" key="1">
    <source>
        <dbReference type="EMBL" id="KAI3732023.1"/>
    </source>
</evidence>
<sequence>MVHSSTFYLILTLLLTCNLYVNGCYTSIISFGDSLADTGNLKLLCIKSNSTPPHFMFPPYGKTFFHEPTGRCSNGRLIIDFIAESLGLRLIPPSQSINVTNNVTGFGQGGNYAVAGATALDPSFYIAKGVYVKTKESLGVQLGWFKETLSSICPTGLDIKHLIRRSLILMGEIGGNDYNHALEYGKSIDEVEGYVPVVIKAIISAVNKLIDLGAETLVIPGNLPIGCSAAYLTMFYGSNKVQYDNATGCIIELNKFAEYHNKLLKTELNKLREVHPEVSIIYADYYNAAMQAFLSPYRYGFTNGALKACCGGGGPFNYNSSIACGPDPLSTSCAEPDTYFNWDGLHLTEAAYKFIFKSLFEGSYTTPRFKSLCPTSRLQPLGGLSSSM</sequence>
<evidence type="ECO:0000313" key="2">
    <source>
        <dbReference type="Proteomes" id="UP001056120"/>
    </source>
</evidence>
<protein>
    <submittedName>
        <fullName evidence="1">Uncharacterized protein</fullName>
    </submittedName>
</protein>
<comment type="caution">
    <text evidence="1">The sequence shown here is derived from an EMBL/GenBank/DDBJ whole genome shotgun (WGS) entry which is preliminary data.</text>
</comment>
<reference evidence="1 2" key="2">
    <citation type="journal article" date="2022" name="Mol. Ecol. Resour.">
        <title>The genomes of chicory, endive, great burdock and yacon provide insights into Asteraceae paleo-polyploidization history and plant inulin production.</title>
        <authorList>
            <person name="Fan W."/>
            <person name="Wang S."/>
            <person name="Wang H."/>
            <person name="Wang A."/>
            <person name="Jiang F."/>
            <person name="Liu H."/>
            <person name="Zhao H."/>
            <person name="Xu D."/>
            <person name="Zhang Y."/>
        </authorList>
    </citation>
    <scope>NUCLEOTIDE SEQUENCE [LARGE SCALE GENOMIC DNA]</scope>
    <source>
        <strain evidence="2">cv. Yunnan</strain>
        <tissue evidence="1">Leaves</tissue>
    </source>
</reference>